<proteinExistence type="predicted"/>
<dbReference type="OrthoDB" id="3813486at2759"/>
<dbReference type="EMBL" id="KZ613945">
    <property type="protein sequence ID" value="PMD40251.1"/>
    <property type="molecule type" value="Genomic_DNA"/>
</dbReference>
<sequence length="249" mass="28588">MESPVDQCHLLRISRELRYYIYDHVIHFDPPTDTVWDYKGRTTFVKTPGTNFSIPWVDLLSTCKAINEEITAFLDVQSNIDKEGHRTWILELAAAGCRLQPALWHQIPCAPAKAEVLIANLNFTERTCFWGDGGPMPILRKLYQTLNQILHYGPALGRQVPLKQPLRLKTLVLFAATGTSHESYKWLCRFVETLKGVGILWGYIDTLQIIHEGRGEKREIVIEFVENSRVPNGWSEYGFEWGVIESDDK</sequence>
<evidence type="ECO:0000313" key="2">
    <source>
        <dbReference type="Proteomes" id="UP000235786"/>
    </source>
</evidence>
<reference evidence="1 2" key="1">
    <citation type="submission" date="2016-04" db="EMBL/GenBank/DDBJ databases">
        <title>A degradative enzymes factory behind the ericoid mycorrhizal symbiosis.</title>
        <authorList>
            <consortium name="DOE Joint Genome Institute"/>
            <person name="Martino E."/>
            <person name="Morin E."/>
            <person name="Grelet G."/>
            <person name="Kuo A."/>
            <person name="Kohler A."/>
            <person name="Daghino S."/>
            <person name="Barry K."/>
            <person name="Choi C."/>
            <person name="Cichocki N."/>
            <person name="Clum A."/>
            <person name="Copeland A."/>
            <person name="Hainaut M."/>
            <person name="Haridas S."/>
            <person name="Labutti K."/>
            <person name="Lindquist E."/>
            <person name="Lipzen A."/>
            <person name="Khouja H.-R."/>
            <person name="Murat C."/>
            <person name="Ohm R."/>
            <person name="Olson A."/>
            <person name="Spatafora J."/>
            <person name="Veneault-Fourrey C."/>
            <person name="Henrissat B."/>
            <person name="Grigoriev I."/>
            <person name="Martin F."/>
            <person name="Perotto S."/>
        </authorList>
    </citation>
    <scope>NUCLEOTIDE SEQUENCE [LARGE SCALE GENOMIC DNA]</scope>
    <source>
        <strain evidence="1 2">F</strain>
    </source>
</reference>
<evidence type="ECO:0000313" key="1">
    <source>
        <dbReference type="EMBL" id="PMD40251.1"/>
    </source>
</evidence>
<accession>A0A2J6RP10</accession>
<dbReference type="AlphaFoldDB" id="A0A2J6RP10"/>
<keyword evidence="2" id="KW-1185">Reference proteome</keyword>
<gene>
    <name evidence="1" type="ORF">L207DRAFT_565758</name>
</gene>
<protein>
    <submittedName>
        <fullName evidence="1">Uncharacterized protein</fullName>
    </submittedName>
</protein>
<organism evidence="1 2">
    <name type="scientific">Hyaloscypha variabilis (strain UAMH 11265 / GT02V1 / F)</name>
    <name type="common">Meliniomyces variabilis</name>
    <dbReference type="NCBI Taxonomy" id="1149755"/>
    <lineage>
        <taxon>Eukaryota</taxon>
        <taxon>Fungi</taxon>
        <taxon>Dikarya</taxon>
        <taxon>Ascomycota</taxon>
        <taxon>Pezizomycotina</taxon>
        <taxon>Leotiomycetes</taxon>
        <taxon>Helotiales</taxon>
        <taxon>Hyaloscyphaceae</taxon>
        <taxon>Hyaloscypha</taxon>
        <taxon>Hyaloscypha variabilis</taxon>
    </lineage>
</organism>
<dbReference type="Proteomes" id="UP000235786">
    <property type="component" value="Unassembled WGS sequence"/>
</dbReference>
<name>A0A2J6RP10_HYAVF</name>